<evidence type="ECO:0000256" key="1">
    <source>
        <dbReference type="SAM" id="MobiDB-lite"/>
    </source>
</evidence>
<keyword evidence="3" id="KW-1185">Reference proteome</keyword>
<reference evidence="2 3" key="1">
    <citation type="journal article" date="2013" name="Stand. Genomic Sci.">
        <title>Genomic Encyclopedia of Type Strains, Phase I: The one thousand microbial genomes (KMG-I) project.</title>
        <authorList>
            <person name="Kyrpides N.C."/>
            <person name="Woyke T."/>
            <person name="Eisen J.A."/>
            <person name="Garrity G."/>
            <person name="Lilburn T.G."/>
            <person name="Beck B.J."/>
            <person name="Whitman W.B."/>
            <person name="Hugenholtz P."/>
            <person name="Klenk H.P."/>
        </authorList>
    </citation>
    <scope>NUCLEOTIDE SEQUENCE [LARGE SCALE GENOMIC DNA]</scope>
    <source>
        <strain evidence="2 3">DSM 13484</strain>
    </source>
</reference>
<gene>
    <name evidence="2" type="ORF">LX66_4604</name>
</gene>
<proteinExistence type="predicted"/>
<comment type="caution">
    <text evidence="2">The sequence shown here is derived from an EMBL/GenBank/DDBJ whole genome shotgun (WGS) entry which is preliminary data.</text>
</comment>
<evidence type="ECO:0000313" key="3">
    <source>
        <dbReference type="Proteomes" id="UP000316778"/>
    </source>
</evidence>
<protein>
    <submittedName>
        <fullName evidence="2">Uncharacterized protein</fullName>
    </submittedName>
</protein>
<dbReference type="RefSeq" id="WP_145717783.1">
    <property type="nucleotide sequence ID" value="NZ_BAAAFY010000002.1"/>
</dbReference>
<dbReference type="Proteomes" id="UP000316778">
    <property type="component" value="Unassembled WGS sequence"/>
</dbReference>
<sequence>MKIGQRFNKLTLKEYFFYIDNYKKYTDFNILGLYRSIIENDKLDITSKIEVREYTHKTFKKSFDFLQLKDPQTYFDIITIGKELTQADENQIWSDIINNQQKILADKKIKHRNFGIYSKHSCGYSTCPLNGLMIRQGALISERFMHFNSDKNEYAAKNKSDRRRADRKRKKQTIQKNMSSD</sequence>
<organism evidence="2 3">
    <name type="scientific">Chitinophaga japonensis</name>
    <name type="common">Flexibacter japonensis</name>
    <dbReference type="NCBI Taxonomy" id="104662"/>
    <lineage>
        <taxon>Bacteria</taxon>
        <taxon>Pseudomonadati</taxon>
        <taxon>Bacteroidota</taxon>
        <taxon>Chitinophagia</taxon>
        <taxon>Chitinophagales</taxon>
        <taxon>Chitinophagaceae</taxon>
        <taxon>Chitinophaga</taxon>
    </lineage>
</organism>
<dbReference type="EMBL" id="VLLG01000005">
    <property type="protein sequence ID" value="TWI84240.1"/>
    <property type="molecule type" value="Genomic_DNA"/>
</dbReference>
<evidence type="ECO:0000313" key="2">
    <source>
        <dbReference type="EMBL" id="TWI84240.1"/>
    </source>
</evidence>
<feature type="compositionally biased region" description="Basic residues" evidence="1">
    <location>
        <begin position="160"/>
        <end position="173"/>
    </location>
</feature>
<name>A0A562SU83_CHIJA</name>
<dbReference type="AlphaFoldDB" id="A0A562SU83"/>
<accession>A0A562SU83</accession>
<dbReference type="OrthoDB" id="8606671at2"/>
<feature type="region of interest" description="Disordered" evidence="1">
    <location>
        <begin position="155"/>
        <end position="181"/>
    </location>
</feature>